<sequence length="1030" mass="111612">MLHCFIDFCLPYSGPAFFSPGEGIILREPRTLPRTRRLTSALLFALSTPLAAQTAPVPQSASTVPGAGQTDPATLDVVHVTGIRGSLTSSMNVKRDAQGIVDGIVAEDIGKFPETNLAESLQRISGVSIDRSLGEGSRVTVRGVGPDFNLVLLNGRQMPGASIEESNASNSRAFDFANLASESISGIEVFKTSRASTPTGGIGATINIKTSRPLDNPGLHANLGLKGVHDSSNENLPGRLQGNALTPEISGIFSNTSADGRFGVSLSGSYQERDFGYSQVGVPNGWRAFRGDATAYGTIPQPGAPGSESIVNRPGTNAIYSVPQNLNYRVVGVERQRTNGQLTLQYKPLDNITTTLDYTYSDNKIQQQRNEMSVWFNYGPSASAWTNGPVAGPVIYSEIVNPPTSDLATAGSNAATRNQNKSLGFNVDWAVTDQFKLNVDLHRSTAEAEPDSPYGSSNSLGVSGFYRGTSVVDFSKDFPVLQQQLGFGLTGLDPSRTLVTGSAFRNSYMKSEIDQAQVNGDFTFENYSQLKFGIGSTEVKNRSAFSNVQRDTWAGAGTAADYPDDLWIPSAFAQYLDAIDGSDNSAQFNQLFLFDFERARQATAQVAGDPSLYRASSIYSTDRRVTEKSKNAYLQWNNSWDDLRVPINLAAGVRYEETRVDAQALVPVAVGIDWVANNELPMRLAASVGLFRKNIDNYIGVTTRNDASLGLNTLVGGAYWNQALGNGCASADLTCIRNYIFRNRGGAPGVVRGPDDSNGNATGVISGQPGDNADMSGFNFRPERVPLGVGVVLETLLRDLDAAQPPAIYVGSTTLATYLPGLRAHNPITLPQTEALASIWIGNRTRIAAHQDLPDNLACVVAGRRRFTLFPPEQLANLYIGPLDLTPAGQPVSLVDTTAPDLQRFPRYTQALEHALVAELEPGDALFIPSMWWHHIEALQPFNVLVNFWWRQSPAYMDSPMNALMLALLTIRDLPTEQRATWHDVFRHYVFEADAHTAAHVPDAVRCVLATMDDAGARSLRARLLQRLNR</sequence>
<dbReference type="eggNOG" id="COG1629">
    <property type="taxonomic scope" value="Bacteria"/>
</dbReference>
<evidence type="ECO:0000313" key="4">
    <source>
        <dbReference type="Proteomes" id="UP000195953"/>
    </source>
</evidence>
<dbReference type="PANTHER" id="PTHR40980:SF3">
    <property type="entry name" value="TONB-DEPENDENT RECEPTOR-LIKE BETA-BARREL DOMAIN-CONTAINING PROTEIN"/>
    <property type="match status" value="1"/>
</dbReference>
<dbReference type="Proteomes" id="UP000195953">
    <property type="component" value="Chromosome 1"/>
</dbReference>
<protein>
    <submittedName>
        <fullName evidence="3">TonB-dependent receptor</fullName>
    </submittedName>
</protein>
<dbReference type="InterPro" id="IPR041667">
    <property type="entry name" value="Cupin_8"/>
</dbReference>
<dbReference type="InterPro" id="IPR010104">
    <property type="entry name" value="TonB_rcpt_bac"/>
</dbReference>
<dbReference type="Pfam" id="PF13621">
    <property type="entry name" value="Cupin_8"/>
    <property type="match status" value="1"/>
</dbReference>
<dbReference type="InterPro" id="IPR003347">
    <property type="entry name" value="JmjC_dom"/>
</dbReference>
<dbReference type="PANTHER" id="PTHR40980">
    <property type="entry name" value="PLUG DOMAIN-CONTAINING PROTEIN"/>
    <property type="match status" value="1"/>
</dbReference>
<dbReference type="InterPro" id="IPR037066">
    <property type="entry name" value="Plug_dom_sf"/>
</dbReference>
<dbReference type="SMART" id="SM00558">
    <property type="entry name" value="JmjC"/>
    <property type="match status" value="1"/>
</dbReference>
<dbReference type="Gene3D" id="2.60.120.10">
    <property type="entry name" value="Jelly Rolls"/>
    <property type="match status" value="1"/>
</dbReference>
<feature type="region of interest" description="Disordered" evidence="1">
    <location>
        <begin position="751"/>
        <end position="772"/>
    </location>
</feature>
<dbReference type="SUPFAM" id="SSF51197">
    <property type="entry name" value="Clavaminate synthase-like"/>
    <property type="match status" value="1"/>
</dbReference>
<dbReference type="eggNOG" id="COG4771">
    <property type="taxonomic scope" value="Bacteria"/>
</dbReference>
<dbReference type="Pfam" id="PF07715">
    <property type="entry name" value="Plug"/>
    <property type="match status" value="1"/>
</dbReference>
<keyword evidence="3" id="KW-0675">Receptor</keyword>
<reference evidence="3 4" key="1">
    <citation type="submission" date="2017-05" db="EMBL/GenBank/DDBJ databases">
        <authorList>
            <person name="Song R."/>
            <person name="Chenine A.L."/>
            <person name="Ruprecht R.M."/>
        </authorList>
    </citation>
    <scope>NUCLEOTIDE SEQUENCE [LARGE SCALE GENOMIC DNA]</scope>
    <source>
        <strain evidence="3">PD5205</strain>
    </source>
</reference>
<dbReference type="eggNOG" id="COG2850">
    <property type="taxonomic scope" value="Bacteria"/>
</dbReference>
<organism evidence="3 4">
    <name type="scientific">Xanthomonas fragariae</name>
    <dbReference type="NCBI Taxonomy" id="48664"/>
    <lineage>
        <taxon>Bacteria</taxon>
        <taxon>Pseudomonadati</taxon>
        <taxon>Pseudomonadota</taxon>
        <taxon>Gammaproteobacteria</taxon>
        <taxon>Lysobacterales</taxon>
        <taxon>Lysobacteraceae</taxon>
        <taxon>Xanthomonas</taxon>
    </lineage>
</organism>
<dbReference type="InterPro" id="IPR012910">
    <property type="entry name" value="Plug_dom"/>
</dbReference>
<dbReference type="EMBL" id="LT853885">
    <property type="protein sequence ID" value="SMR01454.1"/>
    <property type="molecule type" value="Genomic_DNA"/>
</dbReference>
<feature type="domain" description="JmjC" evidence="2">
    <location>
        <begin position="793"/>
        <end position="965"/>
    </location>
</feature>
<proteinExistence type="predicted"/>
<gene>
    <name evidence="3" type="primary">iroN_1</name>
    <name evidence="3" type="ORF">PD5205_00132</name>
</gene>
<accession>A0A1Y6HD62</accession>
<dbReference type="PROSITE" id="PS51184">
    <property type="entry name" value="JMJC"/>
    <property type="match status" value="1"/>
</dbReference>
<evidence type="ECO:0000313" key="3">
    <source>
        <dbReference type="EMBL" id="SMR01454.1"/>
    </source>
</evidence>
<evidence type="ECO:0000256" key="1">
    <source>
        <dbReference type="SAM" id="MobiDB-lite"/>
    </source>
</evidence>
<dbReference type="AlphaFoldDB" id="A0A1Y6HD62"/>
<dbReference type="NCBIfam" id="TIGR01782">
    <property type="entry name" value="TonB-Xanth-Caul"/>
    <property type="match status" value="1"/>
</dbReference>
<evidence type="ECO:0000259" key="2">
    <source>
        <dbReference type="PROSITE" id="PS51184"/>
    </source>
</evidence>
<dbReference type="SUPFAM" id="SSF56935">
    <property type="entry name" value="Porins"/>
    <property type="match status" value="1"/>
</dbReference>
<dbReference type="Gene3D" id="2.170.130.10">
    <property type="entry name" value="TonB-dependent receptor, plug domain"/>
    <property type="match status" value="1"/>
</dbReference>
<dbReference type="InterPro" id="IPR014710">
    <property type="entry name" value="RmlC-like_jellyroll"/>
</dbReference>
<name>A0A1Y6HD62_9XANT</name>